<evidence type="ECO:0000313" key="3">
    <source>
        <dbReference type="Proteomes" id="UP000186141"/>
    </source>
</evidence>
<dbReference type="InterPro" id="IPR018666">
    <property type="entry name" value="DUF2125"/>
</dbReference>
<feature type="chain" id="PRO_5012410713" description="DUF2125 domain-containing protein" evidence="1">
    <location>
        <begin position="24"/>
        <end position="501"/>
    </location>
</feature>
<proteinExistence type="predicted"/>
<evidence type="ECO:0008006" key="4">
    <source>
        <dbReference type="Google" id="ProtNLM"/>
    </source>
</evidence>
<keyword evidence="1" id="KW-0732">Signal</keyword>
<reference evidence="2 3" key="1">
    <citation type="submission" date="2017-01" db="EMBL/GenBank/DDBJ databases">
        <authorList>
            <person name="Mah S.A."/>
            <person name="Swanson W.J."/>
            <person name="Moy G.W."/>
            <person name="Vacquier V.D."/>
        </authorList>
    </citation>
    <scope>NUCLEOTIDE SEQUENCE [LARGE SCALE GENOMIC DNA]</scope>
    <source>
        <strain evidence="2 3">DSM 26375</strain>
    </source>
</reference>
<keyword evidence="3" id="KW-1185">Reference proteome</keyword>
<evidence type="ECO:0000256" key="1">
    <source>
        <dbReference type="SAM" id="SignalP"/>
    </source>
</evidence>
<evidence type="ECO:0000313" key="2">
    <source>
        <dbReference type="EMBL" id="SIT12780.1"/>
    </source>
</evidence>
<organism evidence="2 3">
    <name type="scientific">Gemmobacter megaterium</name>
    <dbReference type="NCBI Taxonomy" id="1086013"/>
    <lineage>
        <taxon>Bacteria</taxon>
        <taxon>Pseudomonadati</taxon>
        <taxon>Pseudomonadota</taxon>
        <taxon>Alphaproteobacteria</taxon>
        <taxon>Rhodobacterales</taxon>
        <taxon>Paracoccaceae</taxon>
        <taxon>Gemmobacter</taxon>
    </lineage>
</organism>
<dbReference type="RefSeq" id="WP_076532460.1">
    <property type="nucleotide sequence ID" value="NZ_BMEH01000006.1"/>
</dbReference>
<dbReference type="AlphaFoldDB" id="A0A1N7PQG2"/>
<dbReference type="Pfam" id="PF09898">
    <property type="entry name" value="DUF2125"/>
    <property type="match status" value="1"/>
</dbReference>
<sequence>MSMLRQIRLSGIVVLAGALPGHAQISAEQVWTMWQDLSANMGYSLTAETQRRDGDRLVLEQVLAGTTTDIATLRLPIAEILMRDRGDGTVEVTMSPSIELTMQVKEPDADPVDMAMRLDQEGYVAVVSGTPESPKVDFTATSLTMSQIAPKVDGKEVPMTMSAILGGLRGSTTLDRSAATDITYDLTAETLDIGVDATNPETGGTMRMEARAQSLSGNFAGTLPQSMPQGAELPVLLNAGLRGNGGYIIGPMTFDFSIEEDGNTAKAQGTASSAQVDIGMDPAGLRYSAGATGLDITASGSAIPFPDFRVTASEYRLGLTLPLTKSEIPSDFGLLLRLADLTLPEGVWAMIDPQGRLSRDPATVEVDATGKATLFEDLTSQAAQEPGATIGQFDALTINRLQAKAAGAELTGQGAFIFDNSDMQTFPGIPRPAGTAELTLTGGNALLDNLLALGLVPQDQLMGFRMMLALFTRPGEGPDTLTSKIEMTPEGQILANGQRIQ</sequence>
<accession>A0A1N7PQG2</accession>
<name>A0A1N7PQG2_9RHOB</name>
<dbReference type="Proteomes" id="UP000186141">
    <property type="component" value="Unassembled WGS sequence"/>
</dbReference>
<feature type="signal peptide" evidence="1">
    <location>
        <begin position="1"/>
        <end position="23"/>
    </location>
</feature>
<protein>
    <recommendedName>
        <fullName evidence="4">DUF2125 domain-containing protein</fullName>
    </recommendedName>
</protein>
<dbReference type="STRING" id="1086013.SAMN05421774_10643"/>
<gene>
    <name evidence="2" type="ORF">SAMN05421774_10643</name>
</gene>
<dbReference type="EMBL" id="FTOT01000006">
    <property type="protein sequence ID" value="SIT12780.1"/>
    <property type="molecule type" value="Genomic_DNA"/>
</dbReference>